<dbReference type="InterPro" id="IPR050706">
    <property type="entry name" value="Cyclic-di-GMP_PDE-like"/>
</dbReference>
<comment type="caution">
    <text evidence="2">The sequence shown here is derived from an EMBL/GenBank/DDBJ whole genome shotgun (WGS) entry which is preliminary data.</text>
</comment>
<sequence length="288" mass="32034">MYAAKAEAVGSYAIFAGAMRENAIEALALQNDLRQAIVDEQFALHYQPIYNPSTQTLHGVEALVRWHHPVRGSVAPSGFIPVAEEIGVIRDIGRWVMNEACNQLSVWSEQYPEHTLHLSINVSASEFSHPQFLADLEAVLRATSISASRLQIEVTESVFLSNPERAGAVLEAVRRLGVRVALDDFGTGYSALEYIDKYEIDAIKIDRAFIERMLTHKRTLAIVQSVLSLGKALDLAIVAEGVETWAQYNKLHAMDCPLLQGFLLWRPMPPAEMTVVLGRSLHRARFGQ</sequence>
<proteinExistence type="predicted"/>
<dbReference type="PANTHER" id="PTHR33121">
    <property type="entry name" value="CYCLIC DI-GMP PHOSPHODIESTERASE PDEF"/>
    <property type="match status" value="1"/>
</dbReference>
<dbReference type="InterPro" id="IPR035919">
    <property type="entry name" value="EAL_sf"/>
</dbReference>
<evidence type="ECO:0000313" key="2">
    <source>
        <dbReference type="EMBL" id="MFC3104733.1"/>
    </source>
</evidence>
<organism evidence="2 3">
    <name type="scientific">Salinisphaera aquimarina</name>
    <dbReference type="NCBI Taxonomy" id="2094031"/>
    <lineage>
        <taxon>Bacteria</taxon>
        <taxon>Pseudomonadati</taxon>
        <taxon>Pseudomonadota</taxon>
        <taxon>Gammaproteobacteria</taxon>
        <taxon>Salinisphaerales</taxon>
        <taxon>Salinisphaeraceae</taxon>
        <taxon>Salinisphaera</taxon>
    </lineage>
</organism>
<dbReference type="RefSeq" id="WP_380690158.1">
    <property type="nucleotide sequence ID" value="NZ_JBHRSS010000005.1"/>
</dbReference>
<evidence type="ECO:0000313" key="3">
    <source>
        <dbReference type="Proteomes" id="UP001595462"/>
    </source>
</evidence>
<dbReference type="InterPro" id="IPR001633">
    <property type="entry name" value="EAL_dom"/>
</dbReference>
<dbReference type="SUPFAM" id="SSF141868">
    <property type="entry name" value="EAL domain-like"/>
    <property type="match status" value="1"/>
</dbReference>
<protein>
    <submittedName>
        <fullName evidence="2">Bifunctional diguanylate cyclase/phosphodiesterase</fullName>
    </submittedName>
</protein>
<name>A0ABV7EPS9_9GAMM</name>
<evidence type="ECO:0000259" key="1">
    <source>
        <dbReference type="PROSITE" id="PS50883"/>
    </source>
</evidence>
<dbReference type="Gene3D" id="3.20.20.450">
    <property type="entry name" value="EAL domain"/>
    <property type="match status" value="1"/>
</dbReference>
<dbReference type="PANTHER" id="PTHR33121:SF70">
    <property type="entry name" value="SIGNALING PROTEIN YKOW"/>
    <property type="match status" value="1"/>
</dbReference>
<reference evidence="3" key="1">
    <citation type="journal article" date="2019" name="Int. J. Syst. Evol. Microbiol.">
        <title>The Global Catalogue of Microorganisms (GCM) 10K type strain sequencing project: providing services to taxonomists for standard genome sequencing and annotation.</title>
        <authorList>
            <consortium name="The Broad Institute Genomics Platform"/>
            <consortium name="The Broad Institute Genome Sequencing Center for Infectious Disease"/>
            <person name="Wu L."/>
            <person name="Ma J."/>
        </authorList>
    </citation>
    <scope>NUCLEOTIDE SEQUENCE [LARGE SCALE GENOMIC DNA]</scope>
    <source>
        <strain evidence="3">KCTC 52640</strain>
    </source>
</reference>
<accession>A0ABV7EPS9</accession>
<dbReference type="Proteomes" id="UP001595462">
    <property type="component" value="Unassembled WGS sequence"/>
</dbReference>
<dbReference type="EMBL" id="JBHRSS010000005">
    <property type="protein sequence ID" value="MFC3104733.1"/>
    <property type="molecule type" value="Genomic_DNA"/>
</dbReference>
<gene>
    <name evidence="2" type="ORF">ACFOSU_12645</name>
</gene>
<dbReference type="Pfam" id="PF00563">
    <property type="entry name" value="EAL"/>
    <property type="match status" value="1"/>
</dbReference>
<dbReference type="CDD" id="cd01948">
    <property type="entry name" value="EAL"/>
    <property type="match status" value="1"/>
</dbReference>
<dbReference type="PROSITE" id="PS50883">
    <property type="entry name" value="EAL"/>
    <property type="match status" value="1"/>
</dbReference>
<feature type="domain" description="EAL" evidence="1">
    <location>
        <begin position="26"/>
        <end position="281"/>
    </location>
</feature>
<dbReference type="SMART" id="SM00052">
    <property type="entry name" value="EAL"/>
    <property type="match status" value="1"/>
</dbReference>
<keyword evidence="3" id="KW-1185">Reference proteome</keyword>